<dbReference type="InterPro" id="IPR023696">
    <property type="entry name" value="Ureohydrolase_dom_sf"/>
</dbReference>
<evidence type="ECO:0000313" key="2">
    <source>
        <dbReference type="EMBL" id="OAP54110.1"/>
    </source>
</evidence>
<evidence type="ECO:0000313" key="3">
    <source>
        <dbReference type="Proteomes" id="UP000078343"/>
    </source>
</evidence>
<dbReference type="GeneID" id="30015813"/>
<comment type="similarity">
    <text evidence="1">Belongs to the arginase family.</text>
</comment>
<dbReference type="GO" id="GO:0046872">
    <property type="term" value="F:metal ion binding"/>
    <property type="evidence" value="ECO:0007669"/>
    <property type="project" value="InterPro"/>
</dbReference>
<dbReference type="EMBL" id="LVYI01000015">
    <property type="protein sequence ID" value="OAP54110.1"/>
    <property type="molecule type" value="Genomic_DNA"/>
</dbReference>
<protein>
    <submittedName>
        <fullName evidence="2">Uncharacterized protein</fullName>
    </submittedName>
</protein>
<keyword evidence="3" id="KW-1185">Reference proteome</keyword>
<proteinExistence type="inferred from homology"/>
<comment type="caution">
    <text evidence="2">The sequence shown here is derived from an EMBL/GenBank/DDBJ whole genome shotgun (WGS) entry which is preliminary data.</text>
</comment>
<dbReference type="PROSITE" id="PS51409">
    <property type="entry name" value="ARGINASE_2"/>
    <property type="match status" value="1"/>
</dbReference>
<reference evidence="2 3" key="1">
    <citation type="submission" date="2016-04" db="EMBL/GenBank/DDBJ databases">
        <title>Draft genome of Fonsecaea erecta CBS 125763.</title>
        <authorList>
            <person name="Weiss V.A."/>
            <person name="Vicente V.A."/>
            <person name="Raittz R.T."/>
            <person name="Moreno L.F."/>
            <person name="De Souza E.M."/>
            <person name="Pedrosa F.O."/>
            <person name="Steffens M.B."/>
            <person name="Faoro H."/>
            <person name="Tadra-Sfeir M.Z."/>
            <person name="Najafzadeh M.J."/>
            <person name="Felipe M.S."/>
            <person name="Teixeira M."/>
            <person name="Sun J."/>
            <person name="Xi L."/>
            <person name="Gomes R."/>
            <person name="De Azevedo C.M."/>
            <person name="Salgado C.G."/>
            <person name="Da Silva M.B."/>
            <person name="Nascimento M.F."/>
            <person name="Queiroz-Telles F."/>
            <person name="Attili D.S."/>
            <person name="Gorbushina A."/>
        </authorList>
    </citation>
    <scope>NUCLEOTIDE SEQUENCE [LARGE SCALE GENOMIC DNA]</scope>
    <source>
        <strain evidence="2 3">CBS 125763</strain>
    </source>
</reference>
<name>A0A178Z2W7_9EURO</name>
<accession>A0A178Z2W7</accession>
<dbReference type="OrthoDB" id="288726at2759"/>
<dbReference type="Gene3D" id="3.40.800.10">
    <property type="entry name" value="Ureohydrolase domain"/>
    <property type="match status" value="1"/>
</dbReference>
<dbReference type="AlphaFoldDB" id="A0A178Z2W7"/>
<evidence type="ECO:0000256" key="1">
    <source>
        <dbReference type="PROSITE-ProRule" id="PRU00742"/>
    </source>
</evidence>
<sequence length="209" mass="23125">MYTVISRISSRATSRTTLKAIEPLGDPYLLHWCLQESPTRSHLAACFSDLNAPAKLAGVTTAGKPDDAAEVPRVCKFRTDLTMSHIQLPVSNVIVGSYYHHLRGVQPNESQALGSVHVLATRTLRYNNHYTLHQIDDGHTTLLMRRRYTAANDPGIFTAGKTLPRIITLVGDHTITQPLLRSSNKAYGPISVIHIDSHLDTIPKTRTII</sequence>
<dbReference type="RefSeq" id="XP_018687477.1">
    <property type="nucleotide sequence ID" value="XM_018843150.1"/>
</dbReference>
<gene>
    <name evidence="2" type="ORF">AYL99_11645</name>
</gene>
<dbReference type="Pfam" id="PF00491">
    <property type="entry name" value="Arginase"/>
    <property type="match status" value="1"/>
</dbReference>
<dbReference type="Proteomes" id="UP000078343">
    <property type="component" value="Unassembled WGS sequence"/>
</dbReference>
<dbReference type="InterPro" id="IPR006035">
    <property type="entry name" value="Ureohydrolase"/>
</dbReference>
<dbReference type="STRING" id="1367422.A0A178Z2W7"/>
<dbReference type="SUPFAM" id="SSF52768">
    <property type="entry name" value="Arginase/deacetylase"/>
    <property type="match status" value="1"/>
</dbReference>
<organism evidence="2 3">
    <name type="scientific">Fonsecaea erecta</name>
    <dbReference type="NCBI Taxonomy" id="1367422"/>
    <lineage>
        <taxon>Eukaryota</taxon>
        <taxon>Fungi</taxon>
        <taxon>Dikarya</taxon>
        <taxon>Ascomycota</taxon>
        <taxon>Pezizomycotina</taxon>
        <taxon>Eurotiomycetes</taxon>
        <taxon>Chaetothyriomycetidae</taxon>
        <taxon>Chaetothyriales</taxon>
        <taxon>Herpotrichiellaceae</taxon>
        <taxon>Fonsecaea</taxon>
    </lineage>
</organism>